<dbReference type="InterPro" id="IPR011990">
    <property type="entry name" value="TPR-like_helical_dom_sf"/>
</dbReference>
<dbReference type="OrthoDB" id="317977at2"/>
<name>U1GUD1_TRESO</name>
<keyword evidence="2 3" id="KW-0802">TPR repeat</keyword>
<dbReference type="STRING" id="1125725.HMPREF1325_2326"/>
<keyword evidence="8" id="KW-1185">Reference proteome</keyword>
<dbReference type="SMART" id="SM00028">
    <property type="entry name" value="TPR"/>
    <property type="match status" value="4"/>
</dbReference>
<dbReference type="PANTHER" id="PTHR44186:SF1">
    <property type="entry name" value="BARDET-BIEDL SYNDROME 4 PROTEIN"/>
    <property type="match status" value="1"/>
</dbReference>
<evidence type="ECO:0000256" key="1">
    <source>
        <dbReference type="ARBA" id="ARBA00022737"/>
    </source>
</evidence>
<evidence type="ECO:0000256" key="3">
    <source>
        <dbReference type="PROSITE-ProRule" id="PRU00339"/>
    </source>
</evidence>
<dbReference type="EMBL" id="AUZJ01000009">
    <property type="protein sequence ID" value="ERF61560.1"/>
    <property type="molecule type" value="Genomic_DNA"/>
</dbReference>
<accession>U1GUD1</accession>
<feature type="repeat" description="TPR" evidence="3">
    <location>
        <begin position="337"/>
        <end position="370"/>
    </location>
</feature>
<dbReference type="AlphaFoldDB" id="U1GUD1"/>
<evidence type="ECO:0000259" key="4">
    <source>
        <dbReference type="Pfam" id="PF23914"/>
    </source>
</evidence>
<dbReference type="EMBL" id="AVQI01000050">
    <property type="protein sequence ID" value="ERK02684.1"/>
    <property type="molecule type" value="Genomic_DNA"/>
</dbReference>
<dbReference type="InterPro" id="IPR019734">
    <property type="entry name" value="TPR_rpt"/>
</dbReference>
<gene>
    <name evidence="6" type="ORF">HMPREF0860_0078</name>
    <name evidence="5" type="ORF">HMPREF1325_2326</name>
</gene>
<evidence type="ECO:0000313" key="6">
    <source>
        <dbReference type="EMBL" id="ERK02684.1"/>
    </source>
</evidence>
<feature type="repeat" description="TPR" evidence="3">
    <location>
        <begin position="303"/>
        <end position="336"/>
    </location>
</feature>
<dbReference type="SUPFAM" id="SSF48452">
    <property type="entry name" value="TPR-like"/>
    <property type="match status" value="1"/>
</dbReference>
<dbReference type="InterPro" id="IPR056413">
    <property type="entry name" value="TPR_CcmH_CycH"/>
</dbReference>
<dbReference type="PATRIC" id="fig|1125725.3.peg.390"/>
<reference evidence="7 8" key="1">
    <citation type="submission" date="2013-08" db="EMBL/GenBank/DDBJ databases">
        <authorList>
            <person name="Durkin A.S."/>
            <person name="Haft D.R."/>
            <person name="McCorrison J."/>
            <person name="Torralba M."/>
            <person name="Gillis M."/>
            <person name="Haft D.H."/>
            <person name="Methe B."/>
            <person name="Sutton G."/>
            <person name="Nelson K.E."/>
        </authorList>
    </citation>
    <scope>NUCLEOTIDE SEQUENCE [LARGE SCALE GENOMIC DNA]</scope>
    <source>
        <strain evidence="6 8">ATCC 35536</strain>
        <strain evidence="5 7">VPI DR56BR1116</strain>
    </source>
</reference>
<feature type="domain" description="Cytochrome c-type biogenesis protein H TPR" evidence="4">
    <location>
        <begin position="267"/>
        <end position="370"/>
    </location>
</feature>
<dbReference type="Proteomes" id="UP000016412">
    <property type="component" value="Unassembled WGS sequence"/>
</dbReference>
<organism evidence="5 7">
    <name type="scientific">Treponema socranskii subsp. socranskii VPI DR56BR1116 = ATCC 35536</name>
    <dbReference type="NCBI Taxonomy" id="1125725"/>
    <lineage>
        <taxon>Bacteria</taxon>
        <taxon>Pseudomonadati</taxon>
        <taxon>Spirochaetota</taxon>
        <taxon>Spirochaetia</taxon>
        <taxon>Spirochaetales</taxon>
        <taxon>Treponemataceae</taxon>
        <taxon>Treponema</taxon>
    </lineage>
</organism>
<sequence>MNPSNPLDTIYYIKLPEGFSLSRNAMRIDPEIPLPVQKKAGDAPGTFNAEELTQEQILAGILTVLAYDKHNEHTDYYRALLQKARPNIKRELSEGAILKAKNEDYDIAEEMFSALRGLDPDDMTTVLNTALFFDERANSYRRSGLNEDADAYDNDALGYYKAAMDAEPAIPDAFFNAGFFYLKQYAYREAKDCFETYIALTCDVPDASLGENGIYKKERAQEIVDNIRNQNMDDTHFKAAYDLISSGQEEKGLEEIKRFIKTNQKVWNAWFMLGWGLRRLGRYENAEQAFLESLACPGGETNCDTYNELAICRMEQNDLAGAKRYLSRALSLDPENTKIISNLGFVALKENDGEKAKRYFAAALEIAPDDKIAASELLKLEKAENGNT</sequence>
<dbReference type="PROSITE" id="PS50005">
    <property type="entry name" value="TPR"/>
    <property type="match status" value="2"/>
</dbReference>
<dbReference type="Pfam" id="PF23914">
    <property type="entry name" value="TPR_CcmH_CycH"/>
    <property type="match status" value="1"/>
</dbReference>
<evidence type="ECO:0000313" key="8">
    <source>
        <dbReference type="Proteomes" id="UP000016646"/>
    </source>
</evidence>
<dbReference type="RefSeq" id="WP_021329437.1">
    <property type="nucleotide sequence ID" value="NZ_AUZJ01000009.1"/>
</dbReference>
<evidence type="ECO:0000313" key="7">
    <source>
        <dbReference type="Proteomes" id="UP000016412"/>
    </source>
</evidence>
<dbReference type="Gene3D" id="1.25.40.10">
    <property type="entry name" value="Tetratricopeptide repeat domain"/>
    <property type="match status" value="3"/>
</dbReference>
<protein>
    <submittedName>
        <fullName evidence="5">Tetratricopeptide repeat protein</fullName>
    </submittedName>
</protein>
<dbReference type="PANTHER" id="PTHR44186">
    <property type="match status" value="1"/>
</dbReference>
<evidence type="ECO:0000313" key="5">
    <source>
        <dbReference type="EMBL" id="ERF61560.1"/>
    </source>
</evidence>
<comment type="caution">
    <text evidence="5">The sequence shown here is derived from an EMBL/GenBank/DDBJ whole genome shotgun (WGS) entry which is preliminary data.</text>
</comment>
<proteinExistence type="predicted"/>
<keyword evidence="1" id="KW-0677">Repeat</keyword>
<dbReference type="Proteomes" id="UP000016646">
    <property type="component" value="Unassembled WGS sequence"/>
</dbReference>
<evidence type="ECO:0000256" key="2">
    <source>
        <dbReference type="ARBA" id="ARBA00022803"/>
    </source>
</evidence>
<dbReference type="eggNOG" id="COG0457">
    <property type="taxonomic scope" value="Bacteria"/>
</dbReference>